<feature type="domain" description="Flagellar motor switch protein FliG N-terminal" evidence="15">
    <location>
        <begin position="211"/>
        <end position="300"/>
    </location>
</feature>
<feature type="signal peptide" evidence="12">
    <location>
        <begin position="1"/>
        <end position="31"/>
    </location>
</feature>
<sequence>MANFRRHFQIVALCASASLGFWLGPASQSLAQPGVPTGSAEQRELTFIREKVSGLLDMVFGRSAYHLELATIGSGKNKGHQLVLVVDSRFRGEYAEAELRSLIASVAGLNFNGPDQLTLSSLPMASAQSPVVETDTVSFSLMALVGLTMAGLGAAGGWLLARRQRSPYRDQLDAQLEALHKLAEEDPSRVAQVLRLWLRPAAATSAESGGMTARELAAIIVLSLPKATAASVLRPLLPRELQAIGDIMVRIARVRRTVLRYAVKQFFEDVQEATGFGVKSEADYRSLLENALGEQRAQLIAGAPELQSHIPLLENLRWLEADTIAEMIAGEHPQIQAIVVASLDTEKATRTLESLPESTRADVLLRVAEIDKLQPAAAEAVSKLIESRLESMTSQPNRTPPGQRQAAAILKSVTADWSEVLLQEVYRRDHRLAAQLQEHMFTMDDLLGLTSADWQKVEQQLPDDLLARALLSCRPDTREGFLQRLPRGRARSLRPLLKQYAGLGAELIQQSANDVLLMVRRMAASGDIVLSGELRLASPATAGES</sequence>
<evidence type="ECO:0000256" key="1">
    <source>
        <dbReference type="ARBA" id="ARBA00004117"/>
    </source>
</evidence>
<comment type="function">
    <text evidence="10">FliG is one of three proteins (FliG, FliN, FliM) that forms the rotor-mounted switch complex (C ring), located at the base of the basal body. This complex interacts with the CheY and CheZ chemotaxis proteins, in addition to contacting components of the motor that determine the direction of flagellar rotation.</text>
</comment>
<dbReference type="PANTHER" id="PTHR30534:SF0">
    <property type="entry name" value="FLAGELLAR MOTOR SWITCH PROTEIN FLIG"/>
    <property type="match status" value="1"/>
</dbReference>
<proteinExistence type="inferred from homology"/>
<keyword evidence="5" id="KW-1003">Cell membrane</keyword>
<keyword evidence="16" id="KW-0969">Cilium</keyword>
<feature type="chain" id="PRO_5031228197" description="Flagellar motor switch protein FliG" evidence="12">
    <location>
        <begin position="32"/>
        <end position="545"/>
    </location>
</feature>
<dbReference type="Pfam" id="PF14841">
    <property type="entry name" value="FliG_M"/>
    <property type="match status" value="1"/>
</dbReference>
<evidence type="ECO:0000256" key="8">
    <source>
        <dbReference type="ARBA" id="ARBA00023136"/>
    </source>
</evidence>
<evidence type="ECO:0000259" key="14">
    <source>
        <dbReference type="Pfam" id="PF14841"/>
    </source>
</evidence>
<keyword evidence="7" id="KW-0283">Flagellar rotation</keyword>
<evidence type="ECO:0000313" key="17">
    <source>
        <dbReference type="Proteomes" id="UP000537130"/>
    </source>
</evidence>
<protein>
    <recommendedName>
        <fullName evidence="4">Flagellar motor switch protein FliG</fullName>
    </recommendedName>
</protein>
<dbReference type="InterPro" id="IPR032779">
    <property type="entry name" value="FliG_M"/>
</dbReference>
<evidence type="ECO:0000256" key="2">
    <source>
        <dbReference type="ARBA" id="ARBA00004515"/>
    </source>
</evidence>
<evidence type="ECO:0000256" key="7">
    <source>
        <dbReference type="ARBA" id="ARBA00022779"/>
    </source>
</evidence>
<keyword evidence="12" id="KW-0732">Signal</keyword>
<dbReference type="GO" id="GO:0006935">
    <property type="term" value="P:chemotaxis"/>
    <property type="evidence" value="ECO:0007669"/>
    <property type="project" value="UniProtKB-KW"/>
</dbReference>
<comment type="similarity">
    <text evidence="3">Belongs to the FliG family.</text>
</comment>
<organism evidence="16 17">
    <name type="scientific">Litorivivens lipolytica</name>
    <dbReference type="NCBI Taxonomy" id="1524264"/>
    <lineage>
        <taxon>Bacteria</taxon>
        <taxon>Pseudomonadati</taxon>
        <taxon>Pseudomonadota</taxon>
        <taxon>Gammaproteobacteria</taxon>
        <taxon>Litorivivens</taxon>
    </lineage>
</organism>
<dbReference type="Pfam" id="PF01706">
    <property type="entry name" value="FliG_C"/>
    <property type="match status" value="1"/>
</dbReference>
<dbReference type="InterPro" id="IPR011002">
    <property type="entry name" value="FliG_a-hlx"/>
</dbReference>
<keyword evidence="16" id="KW-0282">Flagellum</keyword>
<keyword evidence="8 11" id="KW-0472">Membrane</keyword>
<dbReference type="GO" id="GO:0009425">
    <property type="term" value="C:bacterial-type flagellum basal body"/>
    <property type="evidence" value="ECO:0007669"/>
    <property type="project" value="UniProtKB-SubCell"/>
</dbReference>
<reference evidence="16 17" key="1">
    <citation type="submission" date="2020-08" db="EMBL/GenBank/DDBJ databases">
        <title>Genomic Encyclopedia of Type Strains, Phase III (KMG-III): the genomes of soil and plant-associated and newly described type strains.</title>
        <authorList>
            <person name="Whitman W."/>
        </authorList>
    </citation>
    <scope>NUCLEOTIDE SEQUENCE [LARGE SCALE GENOMIC DNA]</scope>
    <source>
        <strain evidence="16 17">CECT 8654</strain>
    </source>
</reference>
<comment type="subcellular location">
    <subcellularLocation>
        <location evidence="1">Bacterial flagellum basal body</location>
    </subcellularLocation>
    <subcellularLocation>
        <location evidence="2">Cell inner membrane</location>
        <topology evidence="2">Peripheral membrane protein</topology>
        <orientation evidence="2">Cytoplasmic side</orientation>
    </subcellularLocation>
</comment>
<evidence type="ECO:0000256" key="3">
    <source>
        <dbReference type="ARBA" id="ARBA00010299"/>
    </source>
</evidence>
<evidence type="ECO:0000256" key="4">
    <source>
        <dbReference type="ARBA" id="ARBA00021870"/>
    </source>
</evidence>
<dbReference type="AlphaFoldDB" id="A0A7W4Z4K3"/>
<evidence type="ECO:0000256" key="5">
    <source>
        <dbReference type="ARBA" id="ARBA00022475"/>
    </source>
</evidence>
<dbReference type="InterPro" id="IPR023087">
    <property type="entry name" value="Flg_Motor_Flig_C"/>
</dbReference>
<accession>A0A7W4Z4K3</accession>
<gene>
    <name evidence="16" type="ORF">FHR99_000439</name>
</gene>
<keyword evidence="6" id="KW-0145">Chemotaxis</keyword>
<keyword evidence="11" id="KW-0812">Transmembrane</keyword>
<evidence type="ECO:0000259" key="15">
    <source>
        <dbReference type="Pfam" id="PF14842"/>
    </source>
</evidence>
<keyword evidence="11" id="KW-1133">Transmembrane helix</keyword>
<dbReference type="PANTHER" id="PTHR30534">
    <property type="entry name" value="FLAGELLAR MOTOR SWITCH PROTEIN FLIG"/>
    <property type="match status" value="1"/>
</dbReference>
<dbReference type="Gene3D" id="1.10.220.30">
    <property type="match status" value="3"/>
</dbReference>
<evidence type="ECO:0000256" key="12">
    <source>
        <dbReference type="SAM" id="SignalP"/>
    </source>
</evidence>
<evidence type="ECO:0000256" key="6">
    <source>
        <dbReference type="ARBA" id="ARBA00022500"/>
    </source>
</evidence>
<keyword evidence="17" id="KW-1185">Reference proteome</keyword>
<dbReference type="GO" id="GO:0071973">
    <property type="term" value="P:bacterial-type flagellum-dependent cell motility"/>
    <property type="evidence" value="ECO:0007669"/>
    <property type="project" value="InterPro"/>
</dbReference>
<evidence type="ECO:0000313" key="16">
    <source>
        <dbReference type="EMBL" id="MBB3046203.1"/>
    </source>
</evidence>
<keyword evidence="9" id="KW-0975">Bacterial flagellum</keyword>
<dbReference type="PRINTS" id="PR00954">
    <property type="entry name" value="FLGMOTORFLIG"/>
</dbReference>
<dbReference type="SUPFAM" id="SSF48029">
    <property type="entry name" value="FliG"/>
    <property type="match status" value="2"/>
</dbReference>
<dbReference type="Pfam" id="PF14842">
    <property type="entry name" value="FliG_N"/>
    <property type="match status" value="1"/>
</dbReference>
<name>A0A7W4Z4K3_9GAMM</name>
<dbReference type="InterPro" id="IPR028263">
    <property type="entry name" value="FliG_N"/>
</dbReference>
<evidence type="ECO:0000259" key="13">
    <source>
        <dbReference type="Pfam" id="PF01706"/>
    </source>
</evidence>
<evidence type="ECO:0000256" key="9">
    <source>
        <dbReference type="ARBA" id="ARBA00023143"/>
    </source>
</evidence>
<feature type="domain" description="Flagellar motor switch protein FliG C-terminal" evidence="13">
    <location>
        <begin position="427"/>
        <end position="530"/>
    </location>
</feature>
<dbReference type="EMBL" id="JACHWY010000001">
    <property type="protein sequence ID" value="MBB3046203.1"/>
    <property type="molecule type" value="Genomic_DNA"/>
</dbReference>
<evidence type="ECO:0000256" key="11">
    <source>
        <dbReference type="SAM" id="Phobius"/>
    </source>
</evidence>
<evidence type="ECO:0000256" key="10">
    <source>
        <dbReference type="ARBA" id="ARBA00025598"/>
    </source>
</evidence>
<dbReference type="RefSeq" id="WP_183408899.1">
    <property type="nucleotide sequence ID" value="NZ_JACHWY010000001.1"/>
</dbReference>
<comment type="caution">
    <text evidence="16">The sequence shown here is derived from an EMBL/GenBank/DDBJ whole genome shotgun (WGS) entry which is preliminary data.</text>
</comment>
<feature type="domain" description="Flagellar motor switch protein FliG middle" evidence="14">
    <location>
        <begin position="322"/>
        <end position="395"/>
    </location>
</feature>
<keyword evidence="16" id="KW-0966">Cell projection</keyword>
<feature type="transmembrane region" description="Helical" evidence="11">
    <location>
        <begin position="139"/>
        <end position="161"/>
    </location>
</feature>
<dbReference type="GO" id="GO:0003774">
    <property type="term" value="F:cytoskeletal motor activity"/>
    <property type="evidence" value="ECO:0007669"/>
    <property type="project" value="InterPro"/>
</dbReference>
<dbReference type="InterPro" id="IPR000090">
    <property type="entry name" value="Flg_Motor_Flig"/>
</dbReference>
<dbReference type="GO" id="GO:0005886">
    <property type="term" value="C:plasma membrane"/>
    <property type="evidence" value="ECO:0007669"/>
    <property type="project" value="UniProtKB-SubCell"/>
</dbReference>
<dbReference type="Proteomes" id="UP000537130">
    <property type="component" value="Unassembled WGS sequence"/>
</dbReference>